<evidence type="ECO:0000313" key="3">
    <source>
        <dbReference type="Proteomes" id="UP000053095"/>
    </source>
</evidence>
<dbReference type="EMBL" id="DF933809">
    <property type="protein sequence ID" value="GAM33888.1"/>
    <property type="molecule type" value="Genomic_DNA"/>
</dbReference>
<keyword evidence="3" id="KW-1185">Reference proteome</keyword>
<gene>
    <name evidence="2" type="ORF">TCE0_013f01112</name>
</gene>
<dbReference type="AlphaFoldDB" id="A0A698XMV6"/>
<sequence>MLNCTTLTTLKLQNIEYPKQLIKPHLILKTNQMDTTSQTDIPQPSKETAYTQPSNPISRNPQEQRGQPNQPSAPDSSLMYATSGTGSSVRAHEYGEPPQKPIHRTADSNPSSDEKLAQLRQKHEQGTKPEGKRGHVDLEYGIEQQPREGDIAHAVEDNHSETAPHQRVQPGVHAGAVGTSTPGFEQDTAAQMDRKRAEHDRMLGLGRQEEVEAKSPAYYGDADKEDKVGGGVDAERRQVRQEKLRTDREVDAKGAVRDATGHAAV</sequence>
<feature type="region of interest" description="Disordered" evidence="1">
    <location>
        <begin position="160"/>
        <end position="265"/>
    </location>
</feature>
<feature type="region of interest" description="Disordered" evidence="1">
    <location>
        <begin position="34"/>
        <end position="136"/>
    </location>
</feature>
<reference evidence="3" key="1">
    <citation type="journal article" date="2015" name="Genome Announc.">
        <title>Draft genome sequence of Talaromyces cellulolyticus strain Y-94, a source of lignocellulosic biomass-degrading enzymes.</title>
        <authorList>
            <person name="Fujii T."/>
            <person name="Koike H."/>
            <person name="Sawayama S."/>
            <person name="Yano S."/>
            <person name="Inoue H."/>
        </authorList>
    </citation>
    <scope>NUCLEOTIDE SEQUENCE [LARGE SCALE GENOMIC DNA]</scope>
    <source>
        <strain evidence="3">Y-94</strain>
    </source>
</reference>
<accession>A0A698XMV6</accession>
<feature type="compositionally biased region" description="Basic and acidic residues" evidence="1">
    <location>
        <begin position="112"/>
        <end position="136"/>
    </location>
</feature>
<organism evidence="2 3">
    <name type="scientific">Talaromyces pinophilus</name>
    <name type="common">Penicillium pinophilum</name>
    <dbReference type="NCBI Taxonomy" id="128442"/>
    <lineage>
        <taxon>Eukaryota</taxon>
        <taxon>Fungi</taxon>
        <taxon>Dikarya</taxon>
        <taxon>Ascomycota</taxon>
        <taxon>Pezizomycotina</taxon>
        <taxon>Eurotiomycetes</taxon>
        <taxon>Eurotiomycetidae</taxon>
        <taxon>Eurotiales</taxon>
        <taxon>Trichocomaceae</taxon>
        <taxon>Talaromyces</taxon>
        <taxon>Talaromyces sect. Talaromyces</taxon>
    </lineage>
</organism>
<evidence type="ECO:0000256" key="1">
    <source>
        <dbReference type="SAM" id="MobiDB-lite"/>
    </source>
</evidence>
<feature type="compositionally biased region" description="Polar residues" evidence="1">
    <location>
        <begin position="34"/>
        <end position="88"/>
    </location>
</feature>
<dbReference type="Proteomes" id="UP000053095">
    <property type="component" value="Unassembled WGS sequence"/>
</dbReference>
<evidence type="ECO:0000313" key="2">
    <source>
        <dbReference type="EMBL" id="GAM33888.1"/>
    </source>
</evidence>
<proteinExistence type="predicted"/>
<protein>
    <submittedName>
        <fullName evidence="2">Uncharacterized protein</fullName>
    </submittedName>
</protein>
<name>A0A698XMV6_TALPI</name>
<feature type="compositionally biased region" description="Basic and acidic residues" evidence="1">
    <location>
        <begin position="192"/>
        <end position="213"/>
    </location>
</feature>
<feature type="compositionally biased region" description="Basic and acidic residues" evidence="1">
    <location>
        <begin position="221"/>
        <end position="265"/>
    </location>
</feature>